<protein>
    <recommendedName>
        <fullName evidence="3">Nudix hydrolase domain-containing protein</fullName>
    </recommendedName>
</protein>
<proteinExistence type="predicted"/>
<dbReference type="SUPFAM" id="SSF55811">
    <property type="entry name" value="Nudix"/>
    <property type="match status" value="1"/>
</dbReference>
<evidence type="ECO:0000313" key="2">
    <source>
        <dbReference type="Proteomes" id="UP001501102"/>
    </source>
</evidence>
<dbReference type="InterPro" id="IPR015797">
    <property type="entry name" value="NUDIX_hydrolase-like_dom_sf"/>
</dbReference>
<dbReference type="Gene3D" id="3.90.79.10">
    <property type="entry name" value="Nucleoside Triphosphate Pyrophosphohydrolase"/>
    <property type="match status" value="1"/>
</dbReference>
<reference evidence="2" key="1">
    <citation type="journal article" date="2019" name="Int. J. Syst. Evol. Microbiol.">
        <title>The Global Catalogue of Microorganisms (GCM) 10K type strain sequencing project: providing services to taxonomists for standard genome sequencing and annotation.</title>
        <authorList>
            <consortium name="The Broad Institute Genomics Platform"/>
            <consortium name="The Broad Institute Genome Sequencing Center for Infectious Disease"/>
            <person name="Wu L."/>
            <person name="Ma J."/>
        </authorList>
    </citation>
    <scope>NUCLEOTIDE SEQUENCE [LARGE SCALE GENOMIC DNA]</scope>
    <source>
        <strain evidence="2">JCM 4087</strain>
    </source>
</reference>
<name>A0ABP6IT14_STRTU</name>
<keyword evidence="2" id="KW-1185">Reference proteome</keyword>
<gene>
    <name evidence="1" type="ORF">GCM10020221_00970</name>
</gene>
<dbReference type="RefSeq" id="WP_344960306.1">
    <property type="nucleotide sequence ID" value="NZ_BAAAXZ010000002.1"/>
</dbReference>
<sequence length="180" mass="19396">MTMDAQGLPGLSADEILDVVDEHDRVVGQAPGARSTPGGCGTAARSLQVRDAEGRIFVHRRTAQKLIFPSRYDMFVGGVLGAGETYDAAALRERRRSWGCGGFSAPGRCSVPLRVGGVRRQWWSGWYDGAVRPGGQGRRCRRWPGIPFLAEDVARKRGFRRWDVGAGRAGGVGEVCGVAP</sequence>
<accession>A0ABP6IT14</accession>
<evidence type="ECO:0008006" key="3">
    <source>
        <dbReference type="Google" id="ProtNLM"/>
    </source>
</evidence>
<dbReference type="Proteomes" id="UP001501102">
    <property type="component" value="Unassembled WGS sequence"/>
</dbReference>
<evidence type="ECO:0000313" key="1">
    <source>
        <dbReference type="EMBL" id="GAA2908653.1"/>
    </source>
</evidence>
<dbReference type="EMBL" id="BAAAXZ010000002">
    <property type="protein sequence ID" value="GAA2908653.1"/>
    <property type="molecule type" value="Genomic_DNA"/>
</dbReference>
<comment type="caution">
    <text evidence="1">The sequence shown here is derived from an EMBL/GenBank/DDBJ whole genome shotgun (WGS) entry which is preliminary data.</text>
</comment>
<organism evidence="1 2">
    <name type="scientific">Streptomyces thioluteus</name>
    <dbReference type="NCBI Taxonomy" id="66431"/>
    <lineage>
        <taxon>Bacteria</taxon>
        <taxon>Bacillati</taxon>
        <taxon>Actinomycetota</taxon>
        <taxon>Actinomycetes</taxon>
        <taxon>Kitasatosporales</taxon>
        <taxon>Streptomycetaceae</taxon>
        <taxon>Streptomyces</taxon>
    </lineage>
</organism>